<dbReference type="GO" id="GO:0005737">
    <property type="term" value="C:cytoplasm"/>
    <property type="evidence" value="ECO:0007669"/>
    <property type="project" value="TreeGrafter"/>
</dbReference>
<name>A0A250XTD0_9CHLO</name>
<keyword evidence="13" id="KW-1185">Reference proteome</keyword>
<evidence type="ECO:0000256" key="8">
    <source>
        <dbReference type="SAM" id="MobiDB-lite"/>
    </source>
</evidence>
<evidence type="ECO:0000313" key="13">
    <source>
        <dbReference type="Proteomes" id="UP000232323"/>
    </source>
</evidence>
<comment type="subcellular location">
    <subcellularLocation>
        <location evidence="1">Membrane</location>
        <topology evidence="1">Multi-pass membrane protein</topology>
    </subcellularLocation>
</comment>
<comment type="caution">
    <text evidence="12">The sequence shown here is derived from an EMBL/GenBank/DDBJ whole genome shotgun (WGS) entry which is preliminary data.</text>
</comment>
<evidence type="ECO:0008006" key="14">
    <source>
        <dbReference type="Google" id="ProtNLM"/>
    </source>
</evidence>
<evidence type="ECO:0000259" key="11">
    <source>
        <dbReference type="PROSITE" id="PS51846"/>
    </source>
</evidence>
<sequence length="529" mass="57558">MLLNLLPVSSRRQLLEWAGNSNETNYVYLVIIILLVLGSGCMSGLTLGLLSLDPVDIEVLKRSGTPTEKRNAESIVPVIRDTHWLLVTLLLCNAACMETLPLFLNQLVTEFATIIISVTAILTFGEILPQAICTRHGLAIGAFLAWPVRILMLLCSPIAWPIAKLLDWILPHETYSLFRRGQLKALVDMHGADEGLGGGLSDDEVQIICGALDLTHKVAYLGMTPLSKVTMLSSDDTLNKDTLRLVLTSGHSRIPIYQREDRSNIIGLILTKDLLNYNLSDSVPFNCMPIRPLPRLSAATPMYDMLKLFQSGRSHMAILTQPSPEERNIDLTKLPDISNRGSRKASRASLPQNGILSEPAAAAPLKNAVNVELNGAKAAEESPQAPLPEAVKEGQVMLVVADDVSKKEKDETDQFADNEKNITVNETMRKQMLQGIGTLGYSSDFSVRNVAAMRTRMSGRDQTISSVRQNGSVPAGFVAQLPAASGNNVPDSNMQPAPVASLAANTERTSNHNVVAPRHALPRSASQRL</sequence>
<dbReference type="OrthoDB" id="5353557at2759"/>
<dbReference type="InterPro" id="IPR045095">
    <property type="entry name" value="ACDP"/>
</dbReference>
<feature type="domain" description="CBS" evidence="10">
    <location>
        <begin position="223"/>
        <end position="285"/>
    </location>
</feature>
<dbReference type="CDD" id="cd04590">
    <property type="entry name" value="CBS_pair_CorC_HlyC_assoc"/>
    <property type="match status" value="1"/>
</dbReference>
<dbReference type="STRING" id="1157962.A0A250XTD0"/>
<keyword evidence="3" id="KW-0677">Repeat</keyword>
<evidence type="ECO:0000256" key="6">
    <source>
        <dbReference type="PROSITE-ProRule" id="PRU00703"/>
    </source>
</evidence>
<evidence type="ECO:0000256" key="2">
    <source>
        <dbReference type="ARBA" id="ARBA00022692"/>
    </source>
</evidence>
<dbReference type="PANTHER" id="PTHR12064:SF97">
    <property type="entry name" value="METAL TRANSPORTER CNNM-5"/>
    <property type="match status" value="1"/>
</dbReference>
<dbReference type="GO" id="GO:0016020">
    <property type="term" value="C:membrane"/>
    <property type="evidence" value="ECO:0007669"/>
    <property type="project" value="UniProtKB-SubCell"/>
</dbReference>
<accession>A0A250XTD0</accession>
<protein>
    <recommendedName>
        <fullName evidence="14">CNNM transmembrane domain-containing protein</fullName>
    </recommendedName>
</protein>
<feature type="transmembrane region" description="Helical" evidence="9">
    <location>
        <begin position="140"/>
        <end position="160"/>
    </location>
</feature>
<dbReference type="PROSITE" id="PS51846">
    <property type="entry name" value="CNNM"/>
    <property type="match status" value="1"/>
</dbReference>
<evidence type="ECO:0000259" key="10">
    <source>
        <dbReference type="PROSITE" id="PS51371"/>
    </source>
</evidence>
<dbReference type="Proteomes" id="UP000232323">
    <property type="component" value="Unassembled WGS sequence"/>
</dbReference>
<dbReference type="AlphaFoldDB" id="A0A250XTD0"/>
<proteinExistence type="predicted"/>
<dbReference type="InterPro" id="IPR046342">
    <property type="entry name" value="CBS_dom_sf"/>
</dbReference>
<dbReference type="InterPro" id="IPR000644">
    <property type="entry name" value="CBS_dom"/>
</dbReference>
<evidence type="ECO:0000256" key="4">
    <source>
        <dbReference type="ARBA" id="ARBA00022989"/>
    </source>
</evidence>
<evidence type="ECO:0000256" key="7">
    <source>
        <dbReference type="PROSITE-ProRule" id="PRU01193"/>
    </source>
</evidence>
<evidence type="ECO:0000256" key="5">
    <source>
        <dbReference type="ARBA" id="ARBA00023136"/>
    </source>
</evidence>
<dbReference type="PANTHER" id="PTHR12064">
    <property type="entry name" value="METAL TRANSPORTER CNNM"/>
    <property type="match status" value="1"/>
</dbReference>
<keyword evidence="6" id="KW-0129">CBS domain</keyword>
<feature type="compositionally biased region" description="Polar residues" evidence="8">
    <location>
        <begin position="503"/>
        <end position="513"/>
    </location>
</feature>
<keyword evidence="5 7" id="KW-0472">Membrane</keyword>
<dbReference type="InterPro" id="IPR044751">
    <property type="entry name" value="Ion_transp-like_CBS"/>
</dbReference>
<evidence type="ECO:0000256" key="9">
    <source>
        <dbReference type="SAM" id="Phobius"/>
    </source>
</evidence>
<feature type="domain" description="CNNM transmembrane" evidence="11">
    <location>
        <begin position="21"/>
        <end position="204"/>
    </location>
</feature>
<dbReference type="EMBL" id="BEGY01000254">
    <property type="protein sequence ID" value="GAX86263.1"/>
    <property type="molecule type" value="Genomic_DNA"/>
</dbReference>
<evidence type="ECO:0000256" key="1">
    <source>
        <dbReference type="ARBA" id="ARBA00004141"/>
    </source>
</evidence>
<dbReference type="PROSITE" id="PS51371">
    <property type="entry name" value="CBS"/>
    <property type="match status" value="1"/>
</dbReference>
<organism evidence="12 13">
    <name type="scientific">Chlamydomonas eustigma</name>
    <dbReference type="NCBI Taxonomy" id="1157962"/>
    <lineage>
        <taxon>Eukaryota</taxon>
        <taxon>Viridiplantae</taxon>
        <taxon>Chlorophyta</taxon>
        <taxon>core chlorophytes</taxon>
        <taxon>Chlorophyceae</taxon>
        <taxon>CS clade</taxon>
        <taxon>Chlamydomonadales</taxon>
        <taxon>Chlamydomonadaceae</taxon>
        <taxon>Chlamydomonas</taxon>
    </lineage>
</organism>
<dbReference type="SUPFAM" id="SSF54631">
    <property type="entry name" value="CBS-domain pair"/>
    <property type="match status" value="1"/>
</dbReference>
<gene>
    <name evidence="12" type="ORF">CEUSTIGMA_g13675.t1</name>
</gene>
<keyword evidence="4 7" id="KW-1133">Transmembrane helix</keyword>
<evidence type="ECO:0000256" key="3">
    <source>
        <dbReference type="ARBA" id="ARBA00022737"/>
    </source>
</evidence>
<dbReference type="Pfam" id="PF01595">
    <property type="entry name" value="CNNM"/>
    <property type="match status" value="1"/>
</dbReference>
<feature type="transmembrane region" description="Helical" evidence="9">
    <location>
        <begin position="110"/>
        <end position="128"/>
    </location>
</feature>
<dbReference type="InterPro" id="IPR002550">
    <property type="entry name" value="CNNM"/>
</dbReference>
<dbReference type="Gene3D" id="3.10.580.10">
    <property type="entry name" value="CBS-domain"/>
    <property type="match status" value="1"/>
</dbReference>
<evidence type="ECO:0000313" key="12">
    <source>
        <dbReference type="EMBL" id="GAX86263.1"/>
    </source>
</evidence>
<reference evidence="12 13" key="1">
    <citation type="submission" date="2017-08" db="EMBL/GenBank/DDBJ databases">
        <title>Acidophilic green algal genome provides insights into adaptation to an acidic environment.</title>
        <authorList>
            <person name="Hirooka S."/>
            <person name="Hirose Y."/>
            <person name="Kanesaki Y."/>
            <person name="Higuchi S."/>
            <person name="Fujiwara T."/>
            <person name="Onuma R."/>
            <person name="Era A."/>
            <person name="Ohbayashi R."/>
            <person name="Uzuka A."/>
            <person name="Nozaki H."/>
            <person name="Yoshikawa H."/>
            <person name="Miyagishima S.Y."/>
        </authorList>
    </citation>
    <scope>NUCLEOTIDE SEQUENCE [LARGE SCALE GENOMIC DNA]</scope>
    <source>
        <strain evidence="12 13">NIES-2499</strain>
    </source>
</reference>
<dbReference type="GO" id="GO:0030026">
    <property type="term" value="P:intracellular manganese ion homeostasis"/>
    <property type="evidence" value="ECO:0007669"/>
    <property type="project" value="TreeGrafter"/>
</dbReference>
<keyword evidence="2 7" id="KW-0812">Transmembrane</keyword>
<feature type="transmembrane region" description="Helical" evidence="9">
    <location>
        <begin position="26"/>
        <end position="52"/>
    </location>
</feature>
<dbReference type="GO" id="GO:0010960">
    <property type="term" value="P:magnesium ion homeostasis"/>
    <property type="evidence" value="ECO:0007669"/>
    <property type="project" value="InterPro"/>
</dbReference>
<feature type="region of interest" description="Disordered" evidence="8">
    <location>
        <begin position="503"/>
        <end position="529"/>
    </location>
</feature>